<keyword evidence="4" id="KW-0804">Transcription</keyword>
<protein>
    <submittedName>
        <fullName evidence="8">ATPase</fullName>
    </submittedName>
</protein>
<evidence type="ECO:0000256" key="2">
    <source>
        <dbReference type="ARBA" id="ARBA00023015"/>
    </source>
</evidence>
<dbReference type="AlphaFoldDB" id="A0A3A4ADF0"/>
<dbReference type="Gene3D" id="1.25.40.10">
    <property type="entry name" value="Tetratricopeptide repeat domain"/>
    <property type="match status" value="1"/>
</dbReference>
<dbReference type="GO" id="GO:0003677">
    <property type="term" value="F:DNA binding"/>
    <property type="evidence" value="ECO:0007669"/>
    <property type="project" value="UniProtKB-UniRule"/>
</dbReference>
<dbReference type="InterPro" id="IPR051677">
    <property type="entry name" value="AfsR-DnrI-RedD_regulator"/>
</dbReference>
<feature type="domain" description="OmpR/PhoB-type" evidence="7">
    <location>
        <begin position="1"/>
        <end position="99"/>
    </location>
</feature>
<dbReference type="EMBL" id="QZEY01000012">
    <property type="protein sequence ID" value="RJL26461.1"/>
    <property type="molecule type" value="Genomic_DNA"/>
</dbReference>
<name>A0A3A4ADF0_9ACTN</name>
<dbReference type="InterPro" id="IPR005158">
    <property type="entry name" value="BTAD"/>
</dbReference>
<dbReference type="InterPro" id="IPR027417">
    <property type="entry name" value="P-loop_NTPase"/>
</dbReference>
<dbReference type="Gene3D" id="1.10.10.10">
    <property type="entry name" value="Winged helix-like DNA-binding domain superfamily/Winged helix DNA-binding domain"/>
    <property type="match status" value="1"/>
</dbReference>
<evidence type="ECO:0000256" key="1">
    <source>
        <dbReference type="ARBA" id="ARBA00005820"/>
    </source>
</evidence>
<dbReference type="PROSITE" id="PS51755">
    <property type="entry name" value="OMPR_PHOB"/>
    <property type="match status" value="1"/>
</dbReference>
<evidence type="ECO:0000256" key="3">
    <source>
        <dbReference type="ARBA" id="ARBA00023125"/>
    </source>
</evidence>
<dbReference type="Proteomes" id="UP000265768">
    <property type="component" value="Unassembled WGS sequence"/>
</dbReference>
<dbReference type="SMART" id="SM01043">
    <property type="entry name" value="BTAD"/>
    <property type="match status" value="1"/>
</dbReference>
<dbReference type="InterPro" id="IPR041664">
    <property type="entry name" value="AAA_16"/>
</dbReference>
<dbReference type="Pfam" id="PF03704">
    <property type="entry name" value="BTAD"/>
    <property type="match status" value="1"/>
</dbReference>
<dbReference type="PANTHER" id="PTHR35807">
    <property type="entry name" value="TRANSCRIPTIONAL REGULATOR REDD-RELATED"/>
    <property type="match status" value="1"/>
</dbReference>
<dbReference type="Pfam" id="PF00486">
    <property type="entry name" value="Trans_reg_C"/>
    <property type="match status" value="1"/>
</dbReference>
<evidence type="ECO:0000313" key="9">
    <source>
        <dbReference type="Proteomes" id="UP000265768"/>
    </source>
</evidence>
<dbReference type="GO" id="GO:0006355">
    <property type="term" value="P:regulation of DNA-templated transcription"/>
    <property type="evidence" value="ECO:0007669"/>
    <property type="project" value="InterPro"/>
</dbReference>
<dbReference type="InterPro" id="IPR036388">
    <property type="entry name" value="WH-like_DNA-bd_sf"/>
</dbReference>
<proteinExistence type="inferred from homology"/>
<dbReference type="Gene3D" id="3.40.50.300">
    <property type="entry name" value="P-loop containing nucleotide triphosphate hydrolases"/>
    <property type="match status" value="1"/>
</dbReference>
<dbReference type="PANTHER" id="PTHR35807:SF1">
    <property type="entry name" value="TRANSCRIPTIONAL REGULATOR REDD"/>
    <property type="match status" value="1"/>
</dbReference>
<evidence type="ECO:0000259" key="7">
    <source>
        <dbReference type="PROSITE" id="PS51755"/>
    </source>
</evidence>
<evidence type="ECO:0000313" key="8">
    <source>
        <dbReference type="EMBL" id="RJL26461.1"/>
    </source>
</evidence>
<dbReference type="SUPFAM" id="SSF48452">
    <property type="entry name" value="TPR-like"/>
    <property type="match status" value="1"/>
</dbReference>
<evidence type="ECO:0000256" key="5">
    <source>
        <dbReference type="PROSITE-ProRule" id="PRU01091"/>
    </source>
</evidence>
<comment type="similarity">
    <text evidence="1">Belongs to the AfsR/DnrI/RedD regulatory family.</text>
</comment>
<dbReference type="InterPro" id="IPR016032">
    <property type="entry name" value="Sig_transdc_resp-reg_C-effctor"/>
</dbReference>
<dbReference type="SMART" id="SM00382">
    <property type="entry name" value="AAA"/>
    <property type="match status" value="1"/>
</dbReference>
<sequence>MDLRFRVLGPFTAESGGRHIDLGGPRQRSVLARLVAARGQVVSVDRLIDDLYAEEVPPRALAALQAYVSNLRRAIEPDRAPRTPARVLVTAPPGYAVRLDADAVDVWVFESLIRRGGALLDEGDARTAAAVLAEALALWGGPAYQEFADLAWAAGEAVRVEELRMVAVERSAAAGLRLGLAVQVVPELERLVAEQPLREEAWRLLALALYRCGRQGDALGALRRARTALVDELGVDPGPALQRLETDILAQAAHLDEPRQAPPATIAADPAQPGPEPAAGPAGPVLEPIAEPAAEPFVGREGELARLSAIADQAAAGRFTIALVQGEPGAGKTALARTLGAGLAGRGWTVAWGRCPEAAGAPAAWPWAELLSDLTGRFAPEDRAALNPLLDEAGEAQGGDVAAARFRLHRAVGRYLAAVAGRAPLLLVLDDLHRADEETLALLGDLPADLAPARVLVVGTYRPSEEQETLRAGLAALARHDPHRLDLPGLAADGVAALVRAVCTREVTDETVRVIVARTGGNPFFVRETARLLDSEGVLVATSEVPCGVRDVIRRRVARLPASAQTVLRHAAVVGWESDVDVLIESGAGDEDTVIDAIESGLVTGLMLEPEAGRVRFTHGLIRDTLYEDISRLRRSRLHARVAEAIERKTPHETASLAYHFAQAATPETAARAVPYARMAAERAERGFAHRKAVTLWEQALDCFDRARLSDPRERLELVMRLVRAFALTGDLAQARAHRDHAILLARPLADPCLTARVIASFDVPTLWISRSHGAGAQELIEIIEQTLRELPAEETELRCRLLTTLAFELEGDPAERGYEASIEAVALAWDHGDPELLAMALNGRYVQAFRYGGLDERLEIGRMLLKLAARHGLVTVEMLAHLILMQVHCGRVEYDRADGHASAARELAERYDLPLPLALIGYYDGLRIGVTGDFARAEAVYGDACARMGQVGAWGGEVAMLGVAVFCHRLAQDRLHELADSLERLHSDPRWREFVAEPYALALARSGRLAEARQVAAARRPLRRGYFWHLMAAVRGLLGVELGDRARVEEAYQTLLPFKGVPVGAMTGAVQYLPTDQVLGDLALYRGEPETAREHHRDALAVAERAGSALWRDAALAALGEGGQPNTRRSSAA</sequence>
<comment type="caution">
    <text evidence="8">The sequence shown here is derived from an EMBL/GenBank/DDBJ whole genome shotgun (WGS) entry which is preliminary data.</text>
</comment>
<dbReference type="OrthoDB" id="134712at2"/>
<dbReference type="CDD" id="cd15831">
    <property type="entry name" value="BTAD"/>
    <property type="match status" value="1"/>
</dbReference>
<dbReference type="InterPro" id="IPR011990">
    <property type="entry name" value="TPR-like_helical_dom_sf"/>
</dbReference>
<dbReference type="SUPFAM" id="SSF52540">
    <property type="entry name" value="P-loop containing nucleoside triphosphate hydrolases"/>
    <property type="match status" value="1"/>
</dbReference>
<accession>A0A3A4ADF0</accession>
<dbReference type="GO" id="GO:0000160">
    <property type="term" value="P:phosphorelay signal transduction system"/>
    <property type="evidence" value="ECO:0007669"/>
    <property type="project" value="InterPro"/>
</dbReference>
<dbReference type="SUPFAM" id="SSF46894">
    <property type="entry name" value="C-terminal effector domain of the bipartite response regulators"/>
    <property type="match status" value="1"/>
</dbReference>
<keyword evidence="9" id="KW-1185">Reference proteome</keyword>
<feature type="DNA-binding region" description="OmpR/PhoB-type" evidence="5">
    <location>
        <begin position="1"/>
        <end position="99"/>
    </location>
</feature>
<reference evidence="8 9" key="1">
    <citation type="submission" date="2018-09" db="EMBL/GenBank/DDBJ databases">
        <title>YIM 75507 draft genome.</title>
        <authorList>
            <person name="Tang S."/>
            <person name="Feng Y."/>
        </authorList>
    </citation>
    <scope>NUCLEOTIDE SEQUENCE [LARGE SCALE GENOMIC DNA]</scope>
    <source>
        <strain evidence="8 9">YIM 75507</strain>
    </source>
</reference>
<evidence type="ECO:0000256" key="6">
    <source>
        <dbReference type="SAM" id="MobiDB-lite"/>
    </source>
</evidence>
<dbReference type="InterPro" id="IPR003593">
    <property type="entry name" value="AAA+_ATPase"/>
</dbReference>
<dbReference type="InterPro" id="IPR001867">
    <property type="entry name" value="OmpR/PhoB-type_DNA-bd"/>
</dbReference>
<gene>
    <name evidence="8" type="ORF">D5H75_26085</name>
</gene>
<keyword evidence="2" id="KW-0805">Transcription regulation</keyword>
<feature type="region of interest" description="Disordered" evidence="6">
    <location>
        <begin position="262"/>
        <end position="286"/>
    </location>
</feature>
<organism evidence="8 9">
    <name type="scientific">Bailinhaonella thermotolerans</name>
    <dbReference type="NCBI Taxonomy" id="1070861"/>
    <lineage>
        <taxon>Bacteria</taxon>
        <taxon>Bacillati</taxon>
        <taxon>Actinomycetota</taxon>
        <taxon>Actinomycetes</taxon>
        <taxon>Streptosporangiales</taxon>
        <taxon>Streptosporangiaceae</taxon>
        <taxon>Bailinhaonella</taxon>
    </lineage>
</organism>
<dbReference type="Pfam" id="PF13191">
    <property type="entry name" value="AAA_16"/>
    <property type="match status" value="1"/>
</dbReference>
<dbReference type="RefSeq" id="WP_119929191.1">
    <property type="nucleotide sequence ID" value="NZ_QZEY01000012.1"/>
</dbReference>
<evidence type="ECO:0000256" key="4">
    <source>
        <dbReference type="ARBA" id="ARBA00023163"/>
    </source>
</evidence>
<keyword evidence="3 5" id="KW-0238">DNA-binding</keyword>
<dbReference type="SMART" id="SM00862">
    <property type="entry name" value="Trans_reg_C"/>
    <property type="match status" value="1"/>
</dbReference>